<name>A0A094PR97_9ZZZZ</name>
<dbReference type="GO" id="GO:0005524">
    <property type="term" value="F:ATP binding"/>
    <property type="evidence" value="ECO:0007669"/>
    <property type="project" value="UniProtKB-KW"/>
</dbReference>
<dbReference type="InterPro" id="IPR003439">
    <property type="entry name" value="ABC_transporter-like_ATP-bd"/>
</dbReference>
<dbReference type="InterPro" id="IPR008995">
    <property type="entry name" value="Mo/tungstate-bd_C_term_dom"/>
</dbReference>
<dbReference type="InterPro" id="IPR027417">
    <property type="entry name" value="P-loop_NTPase"/>
</dbReference>
<dbReference type="GO" id="GO:0015408">
    <property type="term" value="F:ABC-type ferric iron transporter activity"/>
    <property type="evidence" value="ECO:0007669"/>
    <property type="project" value="InterPro"/>
</dbReference>
<keyword evidence="3" id="KW-0547">Nucleotide-binding</keyword>
<evidence type="ECO:0000256" key="2">
    <source>
        <dbReference type="ARBA" id="ARBA00022475"/>
    </source>
</evidence>
<dbReference type="GO" id="GO:0055052">
    <property type="term" value="C:ATP-binding cassette (ABC) transporter complex, substrate-binding subunit-containing"/>
    <property type="evidence" value="ECO:0007669"/>
    <property type="project" value="TreeGrafter"/>
</dbReference>
<dbReference type="InterPro" id="IPR012340">
    <property type="entry name" value="NA-bd_OB-fold"/>
</dbReference>
<dbReference type="Gene3D" id="3.40.50.300">
    <property type="entry name" value="P-loop containing nucleotide triphosphate hydrolases"/>
    <property type="match status" value="1"/>
</dbReference>
<dbReference type="InterPro" id="IPR040582">
    <property type="entry name" value="OB_MalK-like"/>
</dbReference>
<dbReference type="GO" id="GO:0016887">
    <property type="term" value="F:ATP hydrolysis activity"/>
    <property type="evidence" value="ECO:0007669"/>
    <property type="project" value="InterPro"/>
</dbReference>
<keyword evidence="1" id="KW-0813">Transport</keyword>
<evidence type="ECO:0000256" key="4">
    <source>
        <dbReference type="ARBA" id="ARBA00022840"/>
    </source>
</evidence>
<keyword evidence="2" id="KW-1003">Cell membrane</keyword>
<dbReference type="SUPFAM" id="SSF52540">
    <property type="entry name" value="P-loop containing nucleoside triphosphate hydrolases"/>
    <property type="match status" value="1"/>
</dbReference>
<dbReference type="InterPro" id="IPR047641">
    <property type="entry name" value="ABC_transpr_MalK/UgpC-like"/>
</dbReference>
<dbReference type="Pfam" id="PF17912">
    <property type="entry name" value="OB_MalK"/>
    <property type="match status" value="1"/>
</dbReference>
<evidence type="ECO:0000256" key="5">
    <source>
        <dbReference type="ARBA" id="ARBA00023136"/>
    </source>
</evidence>
<evidence type="ECO:0000313" key="7">
    <source>
        <dbReference type="EMBL" id="KGA14290.1"/>
    </source>
</evidence>
<comment type="caution">
    <text evidence="7">The sequence shown here is derived from an EMBL/GenBank/DDBJ whole genome shotgun (WGS) entry which is preliminary data.</text>
</comment>
<feature type="domain" description="ABC transporter" evidence="6">
    <location>
        <begin position="4"/>
        <end position="240"/>
    </location>
</feature>
<keyword evidence="4 7" id="KW-0067">ATP-binding</keyword>
<keyword evidence="5" id="KW-0472">Membrane</keyword>
<protein>
    <submittedName>
        <fullName evidence="7">Sugar ABC transporter ATP-binding protein</fullName>
    </submittedName>
</protein>
<dbReference type="Gene3D" id="2.40.50.100">
    <property type="match status" value="1"/>
</dbReference>
<dbReference type="EMBL" id="JNSL01000153">
    <property type="protein sequence ID" value="KGA14290.1"/>
    <property type="molecule type" value="Genomic_DNA"/>
</dbReference>
<proteinExistence type="predicted"/>
<accession>A0A094PR97</accession>
<dbReference type="SMART" id="SM00382">
    <property type="entry name" value="AAA"/>
    <property type="match status" value="1"/>
</dbReference>
<dbReference type="SUPFAM" id="SSF50331">
    <property type="entry name" value="MOP-like"/>
    <property type="match status" value="1"/>
</dbReference>
<evidence type="ECO:0000259" key="6">
    <source>
        <dbReference type="PROSITE" id="PS50893"/>
    </source>
</evidence>
<dbReference type="PANTHER" id="PTHR43875:SF14">
    <property type="entry name" value="ABC TRANSPORTER ATP-BINDING PROTEIN"/>
    <property type="match status" value="1"/>
</dbReference>
<organism evidence="7">
    <name type="scientific">freshwater metagenome</name>
    <dbReference type="NCBI Taxonomy" id="449393"/>
    <lineage>
        <taxon>unclassified sequences</taxon>
        <taxon>metagenomes</taxon>
        <taxon>ecological metagenomes</taxon>
    </lineage>
</organism>
<dbReference type="Pfam" id="PF00005">
    <property type="entry name" value="ABC_tran"/>
    <property type="match status" value="1"/>
</dbReference>
<dbReference type="PANTHER" id="PTHR43875">
    <property type="entry name" value="MALTODEXTRIN IMPORT ATP-BINDING PROTEIN MSMX"/>
    <property type="match status" value="1"/>
</dbReference>
<sequence length="356" mass="38966">MSSVTLDNIGHAYDDVTPEADWPLKPMTMEFKAGRTYALVGPSGCGKTTMLNIMSGLVRPKQGRVLFDDQDVTNLATEKRNVAQVFQFPATYRSMNVYDNLAFPLVCRNWEKNKIRDRVHQVAEILGISDKLNRAATRLGIDEKQLVSLGRGLVRDDVSVLLMDEPLTVIDPQLKFLLRKRIKEANDELGSTIIYVTHDQYEAMTFAEELLVMSAGAVVQHGTPETLFEAPVNNYVGYFIGSPAMNFLDASVSGGKVSVEGNAIATRSSKAPDGPVQIGIRPEYVRLSSSATKGLKVTIDSVLDQGNTRVVTCRWGSQSIKMKLPREIAVPSSGDVTIELPADKTLVYAGGNLVQA</sequence>
<evidence type="ECO:0000256" key="1">
    <source>
        <dbReference type="ARBA" id="ARBA00022448"/>
    </source>
</evidence>
<dbReference type="Gene3D" id="2.40.50.140">
    <property type="entry name" value="Nucleic acid-binding proteins"/>
    <property type="match status" value="1"/>
</dbReference>
<dbReference type="CDD" id="cd03259">
    <property type="entry name" value="ABC_Carb_Solutes_like"/>
    <property type="match status" value="1"/>
</dbReference>
<reference evidence="7" key="1">
    <citation type="submission" date="2014-06" db="EMBL/GenBank/DDBJ databases">
        <title>Key roles for freshwater Actinobacteria revealed by deep metagenomic sequencing.</title>
        <authorList>
            <person name="Ghai R."/>
            <person name="Mizuno C.M."/>
            <person name="Picazo A."/>
            <person name="Camacho A."/>
            <person name="Rodriguez-Valera F."/>
        </authorList>
    </citation>
    <scope>NUCLEOTIDE SEQUENCE</scope>
</reference>
<dbReference type="InterPro" id="IPR003593">
    <property type="entry name" value="AAA+_ATPase"/>
</dbReference>
<evidence type="ECO:0000256" key="3">
    <source>
        <dbReference type="ARBA" id="ARBA00022741"/>
    </source>
</evidence>
<dbReference type="PROSITE" id="PS50893">
    <property type="entry name" value="ABC_TRANSPORTER_2"/>
    <property type="match status" value="1"/>
</dbReference>
<gene>
    <name evidence="7" type="ORF">GM51_17620</name>
</gene>
<dbReference type="InterPro" id="IPR015853">
    <property type="entry name" value="ABC_transpr_FbpC"/>
</dbReference>
<dbReference type="AlphaFoldDB" id="A0A094PR97"/>